<protein>
    <recommendedName>
        <fullName evidence="2">Glycosyl transferase family 1 domain-containing protein</fullName>
    </recommendedName>
</protein>
<dbReference type="Proteomes" id="UP000176376">
    <property type="component" value="Unassembled WGS sequence"/>
</dbReference>
<dbReference type="GO" id="GO:0009103">
    <property type="term" value="P:lipopolysaccharide biosynthetic process"/>
    <property type="evidence" value="ECO:0007669"/>
    <property type="project" value="TreeGrafter"/>
</dbReference>
<dbReference type="PANTHER" id="PTHR46401:SF2">
    <property type="entry name" value="GLYCOSYLTRANSFERASE WBBK-RELATED"/>
    <property type="match status" value="1"/>
</dbReference>
<comment type="caution">
    <text evidence="3">The sequence shown here is derived from an EMBL/GenBank/DDBJ whole genome shotgun (WGS) entry which is preliminary data.</text>
</comment>
<sequence length="317" mass="37591">MEVNLNNCKKIKLPTSFYASFFLPLNIITSNNDIFLGFSGYLPPLLRLSKINKIIFIHDLGFIKYPEMYANARKLIKQTEYSIKHANKLIVFSEYIKKEILYFFKTINPKKIYVVYPGLDHVNIPTAGLANYKAHKKQNQFPYFLYVGVLKRIKNCSALFSFFYDYVMWSKNYELKLLLIGRSDGSYLSELKKDFLYQRISDKIIFLHDLTDTDLINYYRNALLVLNFSLEEGFCFPVLEALTLEKNVIVNDLKLYDEFKPYYPKLIVYTSNKNTFKKILTIIDRAKSIKPVSNEYFRSKFTWDRFTQNIYQIMLKR</sequence>
<reference evidence="3 4" key="1">
    <citation type="journal article" date="2016" name="Nat. Commun.">
        <title>Thousands of microbial genomes shed light on interconnected biogeochemical processes in an aquifer system.</title>
        <authorList>
            <person name="Anantharaman K."/>
            <person name="Brown C.T."/>
            <person name="Hug L.A."/>
            <person name="Sharon I."/>
            <person name="Castelle C.J."/>
            <person name="Probst A.J."/>
            <person name="Thomas B.C."/>
            <person name="Singh A."/>
            <person name="Wilkins M.J."/>
            <person name="Karaoz U."/>
            <person name="Brodie E.L."/>
            <person name="Williams K.H."/>
            <person name="Hubbard S.S."/>
            <person name="Banfield J.F."/>
        </authorList>
    </citation>
    <scope>NUCLEOTIDE SEQUENCE [LARGE SCALE GENOMIC DNA]</scope>
</reference>
<evidence type="ECO:0000259" key="2">
    <source>
        <dbReference type="Pfam" id="PF00534"/>
    </source>
</evidence>
<dbReference type="GO" id="GO:0016757">
    <property type="term" value="F:glycosyltransferase activity"/>
    <property type="evidence" value="ECO:0007669"/>
    <property type="project" value="InterPro"/>
</dbReference>
<name>A0A1F7JL40_9BACT</name>
<organism evidence="3 4">
    <name type="scientific">Candidatus Roizmanbacteria bacterium RIFCSPLOWO2_02_FULL_38_10</name>
    <dbReference type="NCBI Taxonomy" id="1802074"/>
    <lineage>
        <taxon>Bacteria</taxon>
        <taxon>Candidatus Roizmaniibacteriota</taxon>
    </lineage>
</organism>
<dbReference type="Gene3D" id="3.40.50.2000">
    <property type="entry name" value="Glycogen Phosphorylase B"/>
    <property type="match status" value="2"/>
</dbReference>
<dbReference type="EMBL" id="MGAY01000042">
    <property type="protein sequence ID" value="OGK56308.1"/>
    <property type="molecule type" value="Genomic_DNA"/>
</dbReference>
<keyword evidence="1" id="KW-0808">Transferase</keyword>
<dbReference type="InterPro" id="IPR001296">
    <property type="entry name" value="Glyco_trans_1"/>
</dbReference>
<gene>
    <name evidence="3" type="ORF">A3J15_00075</name>
</gene>
<accession>A0A1F7JL40</accession>
<evidence type="ECO:0000313" key="3">
    <source>
        <dbReference type="EMBL" id="OGK56308.1"/>
    </source>
</evidence>
<evidence type="ECO:0000256" key="1">
    <source>
        <dbReference type="ARBA" id="ARBA00022679"/>
    </source>
</evidence>
<evidence type="ECO:0000313" key="4">
    <source>
        <dbReference type="Proteomes" id="UP000176376"/>
    </source>
</evidence>
<proteinExistence type="predicted"/>
<dbReference type="STRING" id="1802074.A3J15_00075"/>
<dbReference type="PANTHER" id="PTHR46401">
    <property type="entry name" value="GLYCOSYLTRANSFERASE WBBK-RELATED"/>
    <property type="match status" value="1"/>
</dbReference>
<dbReference type="Pfam" id="PF00534">
    <property type="entry name" value="Glycos_transf_1"/>
    <property type="match status" value="1"/>
</dbReference>
<feature type="domain" description="Glycosyl transferase family 1" evidence="2">
    <location>
        <begin position="133"/>
        <end position="277"/>
    </location>
</feature>
<dbReference type="SUPFAM" id="SSF53756">
    <property type="entry name" value="UDP-Glycosyltransferase/glycogen phosphorylase"/>
    <property type="match status" value="1"/>
</dbReference>
<dbReference type="AlphaFoldDB" id="A0A1F7JL40"/>